<dbReference type="InterPro" id="IPR053136">
    <property type="entry name" value="UTP_pyrophosphatase-like"/>
</dbReference>
<dbReference type="EMBL" id="UOGF01000022">
    <property type="protein sequence ID" value="VAX27093.1"/>
    <property type="molecule type" value="Genomic_DNA"/>
</dbReference>
<dbReference type="AlphaFoldDB" id="A0A3B1CR03"/>
<dbReference type="PANTHER" id="PTHR30399">
    <property type="entry name" value="UNCHARACTERIZED PROTEIN YGJP"/>
    <property type="match status" value="1"/>
</dbReference>
<sequence length="230" mass="27247">MNRRHKNIDYTLKRSKRKTASIQIERNGQVSLRVPMRMLIRDIETLIAEKEGWILRHLAQRKKINLRKNERYYLNGERFPYLGKSYVLKIVGDQSEPLVLKSGSFCLRTDHQSPAKAAAAFKAFYREKGLLQITERVAHFQVIMGVQANRIRMVETKTRWASCSSKGNLNFHWKCLMLPKKVFDYIIVHEVAHLVHLNHSKRFWTQLEKIMGDYQEHREWLRLNGAEMEL</sequence>
<name>A0A3B1CR03_9ZZZZ</name>
<keyword evidence="2" id="KW-0378">Hydrolase</keyword>
<gene>
    <name evidence="2" type="ORF">MNBD_NITROSPIRAE01-1605</name>
</gene>
<dbReference type="InterPro" id="IPR002725">
    <property type="entry name" value="YgjP-like_metallopeptidase"/>
</dbReference>
<evidence type="ECO:0000313" key="2">
    <source>
        <dbReference type="EMBL" id="VAX27093.1"/>
    </source>
</evidence>
<dbReference type="GO" id="GO:0016787">
    <property type="term" value="F:hydrolase activity"/>
    <property type="evidence" value="ECO:0007669"/>
    <property type="project" value="UniProtKB-KW"/>
</dbReference>
<proteinExistence type="predicted"/>
<reference evidence="2" key="1">
    <citation type="submission" date="2018-06" db="EMBL/GenBank/DDBJ databases">
        <authorList>
            <person name="Zhirakovskaya E."/>
        </authorList>
    </citation>
    <scope>NUCLEOTIDE SEQUENCE</scope>
</reference>
<protein>
    <submittedName>
        <fullName evidence="2">Predicted metal-dependent hydrolase</fullName>
    </submittedName>
</protein>
<accession>A0A3B1CR03</accession>
<organism evidence="2">
    <name type="scientific">hydrothermal vent metagenome</name>
    <dbReference type="NCBI Taxonomy" id="652676"/>
    <lineage>
        <taxon>unclassified sequences</taxon>
        <taxon>metagenomes</taxon>
        <taxon>ecological metagenomes</taxon>
    </lineage>
</organism>
<dbReference type="Pfam" id="PF01863">
    <property type="entry name" value="YgjP-like"/>
    <property type="match status" value="1"/>
</dbReference>
<feature type="domain" description="YgjP-like metallopeptidase" evidence="1">
    <location>
        <begin position="18"/>
        <end position="222"/>
    </location>
</feature>
<dbReference type="PANTHER" id="PTHR30399:SF1">
    <property type="entry name" value="UTP PYROPHOSPHATASE"/>
    <property type="match status" value="1"/>
</dbReference>
<dbReference type="CDD" id="cd07344">
    <property type="entry name" value="M48_yhfN_like"/>
    <property type="match status" value="1"/>
</dbReference>
<dbReference type="Gene3D" id="3.30.2010.10">
    <property type="entry name" value="Metalloproteases ('zincins'), catalytic domain"/>
    <property type="match status" value="1"/>
</dbReference>
<evidence type="ECO:0000259" key="1">
    <source>
        <dbReference type="Pfam" id="PF01863"/>
    </source>
</evidence>